<dbReference type="GO" id="GO:0015075">
    <property type="term" value="F:monoatomic ion transmembrane transporter activity"/>
    <property type="evidence" value="ECO:0007669"/>
    <property type="project" value="InterPro"/>
</dbReference>
<dbReference type="PANTHER" id="PTHR11153">
    <property type="entry name" value="SIDEROFLEXIN"/>
    <property type="match status" value="1"/>
</dbReference>
<gene>
    <name evidence="10" type="primary">WBGene00114837</name>
</gene>
<keyword evidence="8" id="KW-0472">Membrane</keyword>
<keyword evidence="3" id="KW-0813">Transport</keyword>
<evidence type="ECO:0000313" key="10">
    <source>
        <dbReference type="EnsemblMetazoa" id="PPA25283.1"/>
    </source>
</evidence>
<keyword evidence="5" id="KW-0029">Amino-acid transport</keyword>
<keyword evidence="7" id="KW-0496">Mitochondrion</keyword>
<evidence type="ECO:0000256" key="9">
    <source>
        <dbReference type="ARBA" id="ARBA00036416"/>
    </source>
</evidence>
<dbReference type="GO" id="GO:0005743">
    <property type="term" value="C:mitochondrial inner membrane"/>
    <property type="evidence" value="ECO:0000318"/>
    <property type="project" value="GO_Central"/>
</dbReference>
<name>A0A2A6CIM3_PRIPA</name>
<evidence type="ECO:0000256" key="5">
    <source>
        <dbReference type="ARBA" id="ARBA00022970"/>
    </source>
</evidence>
<comment type="catalytic activity">
    <reaction evidence="9">
        <text>L-serine(in) = L-serine(out)</text>
        <dbReference type="Rhea" id="RHEA:35031"/>
        <dbReference type="ChEBI" id="CHEBI:33384"/>
    </reaction>
</comment>
<protein>
    <submittedName>
        <fullName evidence="10">Uncharacterized protein</fullName>
    </submittedName>
</protein>
<dbReference type="GO" id="GO:0140300">
    <property type="term" value="P:serine import into mitochondrion"/>
    <property type="evidence" value="ECO:0000318"/>
    <property type="project" value="GO_Central"/>
</dbReference>
<accession>A0A2A6CIM3</accession>
<proteinExistence type="inferred from homology"/>
<keyword evidence="4" id="KW-0812">Transmembrane</keyword>
<keyword evidence="6" id="KW-1133">Transmembrane helix</keyword>
<dbReference type="InterPro" id="IPR004686">
    <property type="entry name" value="Mtc"/>
</dbReference>
<evidence type="ECO:0000256" key="1">
    <source>
        <dbReference type="ARBA" id="ARBA00004225"/>
    </source>
</evidence>
<dbReference type="Pfam" id="PF03820">
    <property type="entry name" value="SFXNs"/>
    <property type="match status" value="1"/>
</dbReference>
<evidence type="ECO:0000256" key="3">
    <source>
        <dbReference type="ARBA" id="ARBA00022448"/>
    </source>
</evidence>
<dbReference type="Proteomes" id="UP000005239">
    <property type="component" value="Unassembled WGS sequence"/>
</dbReference>
<evidence type="ECO:0000256" key="6">
    <source>
        <dbReference type="ARBA" id="ARBA00022989"/>
    </source>
</evidence>
<evidence type="ECO:0000256" key="7">
    <source>
        <dbReference type="ARBA" id="ARBA00023128"/>
    </source>
</evidence>
<sequence>MPSRGLVISLPSYDKESNEYSANSSMEVVNNHADWSFVGKKPFGVLLLALMLLPLMIVIGIALAPFVFEGFGYVRSWSFTLFIMALFFNAAHVFGLQRKVFSMGTRALYIPFTLMIFFTCILFMFLYAFASLLSLISVFDSLKYSIRLIITYVIILGLNIALTYVCARICILLFRASPNSKVLLLSTVVIEGEKAVRMESMTSSNGGQFTPAAGTPMGMPPKQPDISAPRWDQKTFEGRAKHFFSTVNPFNILISSDDLEKSRKIVMDYKEGKFPDRLTVGELWKAKEAFDSAYHPETGDKMFILGRMSSQVPCNMILNGGLLTFRSNFPSVVFWHWLNQSFNAVVNYTNRSGDGASNQRLLTSYACATTGAVSTALFLNSLVKVGKSTYAAKLAISQVVLSRIAMAASTMVTVPLLMKLIENRKWFMRRKWLAAPIQTLIAGFTLAFSTPLGCAFFEQNASIYVANLEEKVRKDIEGRPNAPKVVYYNKGL</sequence>
<evidence type="ECO:0000256" key="8">
    <source>
        <dbReference type="ARBA" id="ARBA00023136"/>
    </source>
</evidence>
<reference evidence="10" key="2">
    <citation type="submission" date="2022-06" db="UniProtKB">
        <authorList>
            <consortium name="EnsemblMetazoa"/>
        </authorList>
    </citation>
    <scope>IDENTIFICATION</scope>
    <source>
        <strain evidence="10">PS312</strain>
    </source>
</reference>
<dbReference type="PANTHER" id="PTHR11153:SF20">
    <property type="entry name" value="SIDEROFLEXIN-3"/>
    <property type="match status" value="1"/>
</dbReference>
<keyword evidence="11" id="KW-1185">Reference proteome</keyword>
<accession>A0A8R1UH62</accession>
<comment type="similarity">
    <text evidence="2">Belongs to the sideroflexin family.</text>
</comment>
<evidence type="ECO:0000313" key="11">
    <source>
        <dbReference type="Proteomes" id="UP000005239"/>
    </source>
</evidence>
<evidence type="ECO:0000256" key="4">
    <source>
        <dbReference type="ARBA" id="ARBA00022692"/>
    </source>
</evidence>
<dbReference type="EnsemblMetazoa" id="PPA25283.1">
    <property type="protein sequence ID" value="PPA25283.1"/>
    <property type="gene ID" value="WBGene00114837"/>
</dbReference>
<reference evidence="11" key="1">
    <citation type="journal article" date="2008" name="Nat. Genet.">
        <title>The Pristionchus pacificus genome provides a unique perspective on nematode lifestyle and parasitism.</title>
        <authorList>
            <person name="Dieterich C."/>
            <person name="Clifton S.W."/>
            <person name="Schuster L.N."/>
            <person name="Chinwalla A."/>
            <person name="Delehaunty K."/>
            <person name="Dinkelacker I."/>
            <person name="Fulton L."/>
            <person name="Fulton R."/>
            <person name="Godfrey J."/>
            <person name="Minx P."/>
            <person name="Mitreva M."/>
            <person name="Roeseler W."/>
            <person name="Tian H."/>
            <person name="Witte H."/>
            <person name="Yang S.P."/>
            <person name="Wilson R.K."/>
            <person name="Sommer R.J."/>
        </authorList>
    </citation>
    <scope>NUCLEOTIDE SEQUENCE [LARGE SCALE GENOMIC DNA]</scope>
    <source>
        <strain evidence="11">PS312</strain>
    </source>
</reference>
<evidence type="ECO:0000256" key="2">
    <source>
        <dbReference type="ARBA" id="ARBA00005974"/>
    </source>
</evidence>
<dbReference type="GO" id="GO:0022857">
    <property type="term" value="F:transmembrane transporter activity"/>
    <property type="evidence" value="ECO:0000318"/>
    <property type="project" value="GO_Central"/>
</dbReference>
<dbReference type="AlphaFoldDB" id="A0A2A6CIM3"/>
<comment type="subcellular location">
    <subcellularLocation>
        <location evidence="1">Mitochondrion membrane</location>
        <topology evidence="1">Multi-pass membrane protein</topology>
    </subcellularLocation>
</comment>
<organism evidence="10 11">
    <name type="scientific">Pristionchus pacificus</name>
    <name type="common">Parasitic nematode worm</name>
    <dbReference type="NCBI Taxonomy" id="54126"/>
    <lineage>
        <taxon>Eukaryota</taxon>
        <taxon>Metazoa</taxon>
        <taxon>Ecdysozoa</taxon>
        <taxon>Nematoda</taxon>
        <taxon>Chromadorea</taxon>
        <taxon>Rhabditida</taxon>
        <taxon>Rhabditina</taxon>
        <taxon>Diplogasteromorpha</taxon>
        <taxon>Diplogasteroidea</taxon>
        <taxon>Neodiplogasteridae</taxon>
        <taxon>Pristionchus</taxon>
    </lineage>
</organism>